<organism evidence="7 8">
    <name type="scientific">Lachnotalea glycerini</name>
    <dbReference type="NCBI Taxonomy" id="1763509"/>
    <lineage>
        <taxon>Bacteria</taxon>
        <taxon>Bacillati</taxon>
        <taxon>Bacillota</taxon>
        <taxon>Clostridia</taxon>
        <taxon>Lachnospirales</taxon>
        <taxon>Lachnospiraceae</taxon>
        <taxon>Lachnotalea</taxon>
    </lineage>
</organism>
<keyword evidence="5 6" id="KW-0269">Exonuclease</keyword>
<dbReference type="AlphaFoldDB" id="A0A318EUZ1"/>
<evidence type="ECO:0000256" key="4">
    <source>
        <dbReference type="ARBA" id="ARBA00022801"/>
    </source>
</evidence>
<dbReference type="InterPro" id="IPR037004">
    <property type="entry name" value="Exonuc_VII_ssu_sf"/>
</dbReference>
<dbReference type="GO" id="GO:0006308">
    <property type="term" value="P:DNA catabolic process"/>
    <property type="evidence" value="ECO:0007669"/>
    <property type="project" value="UniProtKB-UniRule"/>
</dbReference>
<dbReference type="GO" id="GO:0009318">
    <property type="term" value="C:exodeoxyribonuclease VII complex"/>
    <property type="evidence" value="ECO:0007669"/>
    <property type="project" value="UniProtKB-UniRule"/>
</dbReference>
<reference evidence="7 8" key="1">
    <citation type="submission" date="2018-05" db="EMBL/GenBank/DDBJ databases">
        <title>Genomic Encyclopedia of Type Strains, Phase IV (KMG-IV): sequencing the most valuable type-strain genomes for metagenomic binning, comparative biology and taxonomic classification.</title>
        <authorList>
            <person name="Goeker M."/>
        </authorList>
    </citation>
    <scope>NUCLEOTIDE SEQUENCE [LARGE SCALE GENOMIC DNA]</scope>
    <source>
        <strain evidence="7 8">DSM 28816</strain>
    </source>
</reference>
<dbReference type="SUPFAM" id="SSF116842">
    <property type="entry name" value="XseB-like"/>
    <property type="match status" value="1"/>
</dbReference>
<dbReference type="PANTHER" id="PTHR34137:SF1">
    <property type="entry name" value="EXODEOXYRIBONUCLEASE 7 SMALL SUBUNIT"/>
    <property type="match status" value="1"/>
</dbReference>
<proteinExistence type="inferred from homology"/>
<dbReference type="NCBIfam" id="TIGR01280">
    <property type="entry name" value="xseB"/>
    <property type="match status" value="1"/>
</dbReference>
<evidence type="ECO:0000256" key="6">
    <source>
        <dbReference type="HAMAP-Rule" id="MF_00337"/>
    </source>
</evidence>
<comment type="catalytic activity">
    <reaction evidence="6">
        <text>Exonucleolytic cleavage in either 5'- to 3'- or 3'- to 5'-direction to yield nucleoside 5'-phosphates.</text>
        <dbReference type="EC" id="3.1.11.6"/>
    </reaction>
</comment>
<protein>
    <recommendedName>
        <fullName evidence="6">Exodeoxyribonuclease 7 small subunit</fullName>
        <ecNumber evidence="6">3.1.11.6</ecNumber>
    </recommendedName>
    <alternativeName>
        <fullName evidence="6">Exodeoxyribonuclease VII small subunit</fullName>
        <shortName evidence="6">Exonuclease VII small subunit</shortName>
    </alternativeName>
</protein>
<dbReference type="EMBL" id="QICS01000002">
    <property type="protein sequence ID" value="PXV93563.1"/>
    <property type="molecule type" value="Genomic_DNA"/>
</dbReference>
<dbReference type="PIRSF" id="PIRSF006488">
    <property type="entry name" value="Exonuc_VII_S"/>
    <property type="match status" value="1"/>
</dbReference>
<accession>A0A318EUZ1</accession>
<keyword evidence="2 6" id="KW-0963">Cytoplasm</keyword>
<comment type="similarity">
    <text evidence="1 6">Belongs to the XseB family.</text>
</comment>
<evidence type="ECO:0000256" key="2">
    <source>
        <dbReference type="ARBA" id="ARBA00022490"/>
    </source>
</evidence>
<dbReference type="RefSeq" id="WP_110290547.1">
    <property type="nucleotide sequence ID" value="NZ_QICS01000002.1"/>
</dbReference>
<comment type="function">
    <text evidence="6">Bidirectionally degrades single-stranded DNA into large acid-insoluble oligonucleotides, which are then degraded further into small acid-soluble oligonucleotides.</text>
</comment>
<dbReference type="GO" id="GO:0005829">
    <property type="term" value="C:cytosol"/>
    <property type="evidence" value="ECO:0007669"/>
    <property type="project" value="TreeGrafter"/>
</dbReference>
<evidence type="ECO:0000256" key="1">
    <source>
        <dbReference type="ARBA" id="ARBA00009998"/>
    </source>
</evidence>
<dbReference type="EC" id="3.1.11.6" evidence="6"/>
<keyword evidence="3 6" id="KW-0540">Nuclease</keyword>
<dbReference type="PANTHER" id="PTHR34137">
    <property type="entry name" value="EXODEOXYRIBONUCLEASE 7 SMALL SUBUNIT"/>
    <property type="match status" value="1"/>
</dbReference>
<comment type="caution">
    <text evidence="7">The sequence shown here is derived from an EMBL/GenBank/DDBJ whole genome shotgun (WGS) entry which is preliminary data.</text>
</comment>
<dbReference type="HAMAP" id="MF_00337">
    <property type="entry name" value="Exonuc_7_S"/>
    <property type="match status" value="1"/>
</dbReference>
<keyword evidence="4 6" id="KW-0378">Hydrolase</keyword>
<comment type="subunit">
    <text evidence="6">Heterooligomer composed of large and small subunits.</text>
</comment>
<gene>
    <name evidence="6" type="primary">xseB</name>
    <name evidence="7" type="ORF">C8E03_102332</name>
</gene>
<dbReference type="Gene3D" id="1.10.287.1040">
    <property type="entry name" value="Exonuclease VII, small subunit"/>
    <property type="match status" value="1"/>
</dbReference>
<sequence>MAKKNVTIEEAFQDLDNILEKLEDRDIILEDSFKLYHKGMELLKYCNDKIDTVEKQIMQIDDNGELNEF</sequence>
<dbReference type="Pfam" id="PF02609">
    <property type="entry name" value="Exonuc_VII_S"/>
    <property type="match status" value="1"/>
</dbReference>
<evidence type="ECO:0000313" key="8">
    <source>
        <dbReference type="Proteomes" id="UP000247523"/>
    </source>
</evidence>
<evidence type="ECO:0000313" key="7">
    <source>
        <dbReference type="EMBL" id="PXV93563.1"/>
    </source>
</evidence>
<evidence type="ECO:0000256" key="3">
    <source>
        <dbReference type="ARBA" id="ARBA00022722"/>
    </source>
</evidence>
<dbReference type="Proteomes" id="UP000247523">
    <property type="component" value="Unassembled WGS sequence"/>
</dbReference>
<name>A0A318EUZ1_9FIRM</name>
<dbReference type="InterPro" id="IPR003761">
    <property type="entry name" value="Exonuc_VII_S"/>
</dbReference>
<evidence type="ECO:0000256" key="5">
    <source>
        <dbReference type="ARBA" id="ARBA00022839"/>
    </source>
</evidence>
<comment type="subcellular location">
    <subcellularLocation>
        <location evidence="6">Cytoplasm</location>
    </subcellularLocation>
</comment>
<dbReference type="GO" id="GO:0008855">
    <property type="term" value="F:exodeoxyribonuclease VII activity"/>
    <property type="evidence" value="ECO:0007669"/>
    <property type="project" value="UniProtKB-UniRule"/>
</dbReference>